<keyword evidence="3" id="KW-1185">Reference proteome</keyword>
<dbReference type="RefSeq" id="WP_076835231.1">
    <property type="nucleotide sequence ID" value="NZ_CP019434.1"/>
</dbReference>
<dbReference type="InterPro" id="IPR051396">
    <property type="entry name" value="Bact_Antivir_Def_Nuclease"/>
</dbReference>
<sequence>MRLTNFSVTNFRSITSAHKVVVSDITVLIGKNNEGKSNLLKALQVAMDLLQMHARDERSVVRRPYRSSQETYFWSRDFPIQFQNRRSSTQTVFKMEFMLDQPEIEEFKKEIGSSLNGTLPLEIKIGKENEAQINLRKPGKNTKSLSSKSGKISEFVASRIYFNYIPAVRTDREAIEVVSRMLSQELRVLERDEEYQNALAVIQDLQLPILEDLAHRIQEPLMEFLPTIKNVQIEIPEISRRYGVRREFNVIIDDGTPTSIEYKGDGVKSLAALGLLKNKLRHPGASIIAIEEPESHLHPGAIHQLNEIIKSLAESNQVILTTHNPLFVDRSNIRTNIIVNSGKATPAKNVATIREILGIKASDNLTNANYALVVEGEEDVKSLRALIPVMSEKLAKALKTNMVVIEPIGGAGNLSYKLSLLKNSLCLTHTLLDNDDAGRKAFQKASDDVLIDVSNCTMVTCKGMTDSEFEDCISVSCYKDAVLNAFGVNLDSAAFKSNKKWSERLKSTFMDQGKPWNEGILRRVKAVLAEEVAKKPHECLNQYKRNSIDALIVALEKMVRS</sequence>
<dbReference type="Pfam" id="PF13175">
    <property type="entry name" value="AAA_15"/>
    <property type="match status" value="1"/>
</dbReference>
<dbReference type="AlphaFoldDB" id="A0A1P8UDL7"/>
<dbReference type="STRING" id="1765967.BW247_01200"/>
<dbReference type="PANTHER" id="PTHR43581">
    <property type="entry name" value="ATP/GTP PHOSPHATASE"/>
    <property type="match status" value="1"/>
</dbReference>
<gene>
    <name evidence="2" type="ORF">BW247_01200</name>
</gene>
<organism evidence="2 3">
    <name type="scientific">Acidihalobacter ferrooxydans</name>
    <dbReference type="NCBI Taxonomy" id="1765967"/>
    <lineage>
        <taxon>Bacteria</taxon>
        <taxon>Pseudomonadati</taxon>
        <taxon>Pseudomonadota</taxon>
        <taxon>Gammaproteobacteria</taxon>
        <taxon>Chromatiales</taxon>
        <taxon>Ectothiorhodospiraceae</taxon>
        <taxon>Acidihalobacter</taxon>
    </lineage>
</organism>
<accession>A0A1P8UDL7</accession>
<dbReference type="Proteomes" id="UP000243807">
    <property type="component" value="Chromosome"/>
</dbReference>
<evidence type="ECO:0000259" key="1">
    <source>
        <dbReference type="Pfam" id="PF13175"/>
    </source>
</evidence>
<dbReference type="OrthoDB" id="5572477at2"/>
<evidence type="ECO:0000313" key="2">
    <source>
        <dbReference type="EMBL" id="APZ41884.1"/>
    </source>
</evidence>
<dbReference type="GO" id="GO:0016887">
    <property type="term" value="F:ATP hydrolysis activity"/>
    <property type="evidence" value="ECO:0007669"/>
    <property type="project" value="InterPro"/>
</dbReference>
<dbReference type="EMBL" id="CP019434">
    <property type="protein sequence ID" value="APZ41884.1"/>
    <property type="molecule type" value="Genomic_DNA"/>
</dbReference>
<name>A0A1P8UDL7_9GAMM</name>
<dbReference type="Gene3D" id="3.40.50.300">
    <property type="entry name" value="P-loop containing nucleotide triphosphate hydrolases"/>
    <property type="match status" value="1"/>
</dbReference>
<protein>
    <recommendedName>
        <fullName evidence="1">Endonuclease GajA/Old nuclease/RecF-like AAA domain-containing protein</fullName>
    </recommendedName>
</protein>
<proteinExistence type="predicted"/>
<dbReference type="PANTHER" id="PTHR43581:SF4">
    <property type="entry name" value="ATP_GTP PHOSPHATASE"/>
    <property type="match status" value="1"/>
</dbReference>
<dbReference type="KEGG" id="afy:BW247_01200"/>
<dbReference type="InterPro" id="IPR041685">
    <property type="entry name" value="AAA_GajA/Old/RecF-like"/>
</dbReference>
<feature type="domain" description="Endonuclease GajA/Old nuclease/RecF-like AAA" evidence="1">
    <location>
        <begin position="1"/>
        <end position="328"/>
    </location>
</feature>
<dbReference type="CDD" id="cd00267">
    <property type="entry name" value="ABC_ATPase"/>
    <property type="match status" value="1"/>
</dbReference>
<dbReference type="GO" id="GO:0005524">
    <property type="term" value="F:ATP binding"/>
    <property type="evidence" value="ECO:0007669"/>
    <property type="project" value="InterPro"/>
</dbReference>
<dbReference type="SUPFAM" id="SSF52540">
    <property type="entry name" value="P-loop containing nucleoside triphosphate hydrolases"/>
    <property type="match status" value="1"/>
</dbReference>
<dbReference type="InterPro" id="IPR027417">
    <property type="entry name" value="P-loop_NTPase"/>
</dbReference>
<evidence type="ECO:0000313" key="3">
    <source>
        <dbReference type="Proteomes" id="UP000243807"/>
    </source>
</evidence>
<dbReference type="InterPro" id="IPR034154">
    <property type="entry name" value="TOPRIM_DnaG/twinkle"/>
</dbReference>
<reference evidence="2 3" key="1">
    <citation type="submission" date="2017-01" db="EMBL/GenBank/DDBJ databases">
        <title>Draft sequence of Acidihalobacter ferrooxidans strain DSM 14175 (strain V8).</title>
        <authorList>
            <person name="Khaleque H.N."/>
            <person name="Ramsay J.P."/>
            <person name="Murphy R.J.T."/>
            <person name="Kaksonen A.H."/>
            <person name="Boxall N.J."/>
            <person name="Watkin E.L.J."/>
        </authorList>
    </citation>
    <scope>NUCLEOTIDE SEQUENCE [LARGE SCALE GENOMIC DNA]</scope>
    <source>
        <strain evidence="2 3">V8</strain>
    </source>
</reference>
<dbReference type="CDD" id="cd01029">
    <property type="entry name" value="TOPRIM_primases"/>
    <property type="match status" value="1"/>
</dbReference>